<dbReference type="PROSITE" id="PS51257">
    <property type="entry name" value="PROKAR_LIPOPROTEIN"/>
    <property type="match status" value="1"/>
</dbReference>
<evidence type="ECO:0000256" key="1">
    <source>
        <dbReference type="SAM" id="MobiDB-lite"/>
    </source>
</evidence>
<dbReference type="KEGG" id="mgly:NCTC10194_00646"/>
<feature type="chain" id="PRO_5019559218" evidence="2">
    <location>
        <begin position="23"/>
        <end position="716"/>
    </location>
</feature>
<feature type="region of interest" description="Disordered" evidence="1">
    <location>
        <begin position="28"/>
        <end position="263"/>
    </location>
</feature>
<evidence type="ECO:0000259" key="3">
    <source>
        <dbReference type="Pfam" id="PF01732"/>
    </source>
</evidence>
<evidence type="ECO:0000256" key="2">
    <source>
        <dbReference type="SAM" id="SignalP"/>
    </source>
</evidence>
<dbReference type="NCBIfam" id="NF045841">
    <property type="entry name" value="Ig_SerProt_MIP"/>
    <property type="match status" value="1"/>
</dbReference>
<sequence length="716" mass="81462">MIKKLKQILSFFALSASILGLAASCDKTSKTAQTQKEIEKNNQTADNPKNANNDLDTKENDLNNNLDEQLINKEAENKKSDNSTNLEPSDSATVSNNESENKEDANQDTKTQTETNNETSEPSEKPSETNNSNNETIEANNNSSSYSSSDSEITSSNSTINNETNADKENSNPESSHNSASSETENTSNTSNDTISTNEEELPKTSKDEEGVENNIDTSSKEVEANENNEPNPVTNNEPIANDSDKIETNEPKTNLNSNNDEKQTAESFYNENPNALKYNDIVPEYFMLNSNNDYIDLLRKRSFSLLTFFNDGTYTAGTLWLLDYKVIKEREEYKLFFGTNYHVAVELFSEDDYPEYKQPNRDKAISRLFIGKGSQNQVANGKVQYMEIANDNFPRTFFLARNFMDERAYSNYDQSKTYYTDFAVIEWDFKVSKYPSSKFRPIVKQLVVQAPQVLDDSINKVETHKISMFNNSLPYANLDYRSFWEARQNMIRTNDANKLNEITTYEKAKEVSDFLTNIFKDDEITPYYYKPYSLYSYGFPSYSSNRQGIFSSVLDSDLASLKRTDWHGRKDTSFLPIDELHNKQVADHGAKFNGEDIPYFYGIAYKTDHGTKAYGGISGSLVLNQDGLPIGLLFGNLKDDSSIYLSEDNKYVINHSTLFIQFVQSAKLWNANGVIYPYNLIDGRDKNKYELQTNSYKEQLEKVYGENYSTALFPS</sequence>
<organism evidence="4 5">
    <name type="scientific">Mycoplasmopsis glycophila</name>
    <dbReference type="NCBI Taxonomy" id="171285"/>
    <lineage>
        <taxon>Bacteria</taxon>
        <taxon>Bacillati</taxon>
        <taxon>Mycoplasmatota</taxon>
        <taxon>Mycoplasmoidales</taxon>
        <taxon>Metamycoplasmataceae</taxon>
        <taxon>Mycoplasmopsis</taxon>
    </lineage>
</organism>
<dbReference type="PRINTS" id="PR00840">
    <property type="entry name" value="Y06768FAMILY"/>
</dbReference>
<feature type="compositionally biased region" description="Polar residues" evidence="1">
    <location>
        <begin position="82"/>
        <end position="98"/>
    </location>
</feature>
<feature type="signal peptide" evidence="2">
    <location>
        <begin position="1"/>
        <end position="22"/>
    </location>
</feature>
<dbReference type="Pfam" id="PF01732">
    <property type="entry name" value="Mycop_pep_DUF31"/>
    <property type="match status" value="1"/>
</dbReference>
<dbReference type="EMBL" id="LR215024">
    <property type="protein sequence ID" value="VEU70996.1"/>
    <property type="molecule type" value="Genomic_DNA"/>
</dbReference>
<feature type="compositionally biased region" description="Low complexity" evidence="1">
    <location>
        <begin position="109"/>
        <end position="120"/>
    </location>
</feature>
<feature type="compositionally biased region" description="Low complexity" evidence="1">
    <location>
        <begin position="128"/>
        <end position="164"/>
    </location>
</feature>
<protein>
    <submittedName>
        <fullName evidence="4">Deacetylases, including yeast histone deacetylase and acetoin utilization protein</fullName>
    </submittedName>
</protein>
<dbReference type="RefSeq" id="WP_027333439.1">
    <property type="nucleotide sequence ID" value="NZ_LR215024.1"/>
</dbReference>
<evidence type="ECO:0000313" key="4">
    <source>
        <dbReference type="EMBL" id="VEU70996.1"/>
    </source>
</evidence>
<feature type="domain" description="DUF31" evidence="3">
    <location>
        <begin position="295"/>
        <end position="636"/>
    </location>
</feature>
<reference evidence="4 5" key="1">
    <citation type="submission" date="2019-01" db="EMBL/GenBank/DDBJ databases">
        <authorList>
            <consortium name="Pathogen Informatics"/>
        </authorList>
    </citation>
    <scope>NUCLEOTIDE SEQUENCE [LARGE SCALE GENOMIC DNA]</scope>
    <source>
        <strain evidence="4 5">NCTC10194</strain>
    </source>
</reference>
<feature type="compositionally biased region" description="Low complexity" evidence="1">
    <location>
        <begin position="172"/>
        <end position="197"/>
    </location>
</feature>
<dbReference type="Proteomes" id="UP000290815">
    <property type="component" value="Chromosome"/>
</dbReference>
<proteinExistence type="predicted"/>
<accession>A0A449AWD5</accession>
<dbReference type="AlphaFoldDB" id="A0A449AWD5"/>
<dbReference type="InterPro" id="IPR022382">
    <property type="entry name" value="Mycoplasma_peptidase_DUF31"/>
</dbReference>
<dbReference type="InterPro" id="IPR022381">
    <property type="entry name" value="Uncharacterised_MG067"/>
</dbReference>
<evidence type="ECO:0000313" key="5">
    <source>
        <dbReference type="Proteomes" id="UP000290815"/>
    </source>
</evidence>
<name>A0A449AWD5_9BACT</name>
<gene>
    <name evidence="4" type="ORF">NCTC10194_00646</name>
</gene>
<feature type="compositionally biased region" description="Polar residues" evidence="1">
    <location>
        <begin position="30"/>
        <end position="51"/>
    </location>
</feature>
<feature type="compositionally biased region" description="Basic and acidic residues" evidence="1">
    <location>
        <begin position="70"/>
        <end position="81"/>
    </location>
</feature>
<keyword evidence="5" id="KW-1185">Reference proteome</keyword>
<feature type="compositionally biased region" description="Low complexity" evidence="1">
    <location>
        <begin position="226"/>
        <end position="239"/>
    </location>
</feature>
<keyword evidence="2" id="KW-0732">Signal</keyword>